<keyword evidence="3" id="KW-1185">Reference proteome</keyword>
<protein>
    <recommendedName>
        <fullName evidence="1">F-box domain-containing protein</fullName>
    </recommendedName>
</protein>
<accession>A0A3R6VEJ2</accession>
<dbReference type="SUPFAM" id="SSF81383">
    <property type="entry name" value="F-box domain"/>
    <property type="match status" value="1"/>
</dbReference>
<dbReference type="Pfam" id="PF12937">
    <property type="entry name" value="F-box-like"/>
    <property type="match status" value="1"/>
</dbReference>
<dbReference type="InterPro" id="IPR036047">
    <property type="entry name" value="F-box-like_dom_sf"/>
</dbReference>
<gene>
    <name evidence="2" type="ORF">DYB32_009966</name>
</gene>
<dbReference type="InterPro" id="IPR001810">
    <property type="entry name" value="F-box_dom"/>
</dbReference>
<comment type="caution">
    <text evidence="2">The sequence shown here is derived from an EMBL/GenBank/DDBJ whole genome shotgun (WGS) entry which is preliminary data.</text>
</comment>
<name>A0A3R6VEJ2_9STRA</name>
<dbReference type="AlphaFoldDB" id="A0A3R6VEJ2"/>
<organism evidence="2 3">
    <name type="scientific">Aphanomyces invadans</name>
    <dbReference type="NCBI Taxonomy" id="157072"/>
    <lineage>
        <taxon>Eukaryota</taxon>
        <taxon>Sar</taxon>
        <taxon>Stramenopiles</taxon>
        <taxon>Oomycota</taxon>
        <taxon>Saprolegniomycetes</taxon>
        <taxon>Saprolegniales</taxon>
        <taxon>Verrucalvaceae</taxon>
        <taxon>Aphanomyces</taxon>
    </lineage>
</organism>
<dbReference type="SUPFAM" id="SSF75553">
    <property type="entry name" value="Smc hinge domain"/>
    <property type="match status" value="1"/>
</dbReference>
<evidence type="ECO:0000313" key="2">
    <source>
        <dbReference type="EMBL" id="RHY20749.1"/>
    </source>
</evidence>
<dbReference type="GO" id="GO:0005694">
    <property type="term" value="C:chromosome"/>
    <property type="evidence" value="ECO:0007669"/>
    <property type="project" value="InterPro"/>
</dbReference>
<evidence type="ECO:0000313" key="3">
    <source>
        <dbReference type="Proteomes" id="UP000285060"/>
    </source>
</evidence>
<evidence type="ECO:0000259" key="1">
    <source>
        <dbReference type="PROSITE" id="PS50181"/>
    </source>
</evidence>
<dbReference type="Proteomes" id="UP000285060">
    <property type="component" value="Unassembled WGS sequence"/>
</dbReference>
<dbReference type="EMBL" id="QUSY01002561">
    <property type="protein sequence ID" value="RHY20749.1"/>
    <property type="molecule type" value="Genomic_DNA"/>
</dbReference>
<dbReference type="InterPro" id="IPR036277">
    <property type="entry name" value="SMC_hinge_sf"/>
</dbReference>
<dbReference type="PROSITE" id="PS50181">
    <property type="entry name" value="FBOX"/>
    <property type="match status" value="1"/>
</dbReference>
<dbReference type="VEuPathDB" id="FungiDB:H310_12164"/>
<dbReference type="Gene3D" id="1.20.1280.50">
    <property type="match status" value="1"/>
</dbReference>
<feature type="domain" description="F-box" evidence="1">
    <location>
        <begin position="177"/>
        <end position="225"/>
    </location>
</feature>
<proteinExistence type="predicted"/>
<reference evidence="2 3" key="1">
    <citation type="submission" date="2018-08" db="EMBL/GenBank/DDBJ databases">
        <title>Aphanomyces genome sequencing and annotation.</title>
        <authorList>
            <person name="Minardi D."/>
            <person name="Oidtmann B."/>
            <person name="Van Der Giezen M."/>
            <person name="Studholme D.J."/>
        </authorList>
    </citation>
    <scope>NUCLEOTIDE SEQUENCE [LARGE SCALE GENOMIC DNA]</scope>
    <source>
        <strain evidence="2 3">NJM0002</strain>
    </source>
</reference>
<dbReference type="GO" id="GO:0051276">
    <property type="term" value="P:chromosome organization"/>
    <property type="evidence" value="ECO:0007669"/>
    <property type="project" value="InterPro"/>
</dbReference>
<sequence>MTQRWPSFANISCPGSLAIVKRRLPRKTHTLPMLTMMVAWRGIDLAASDWWNAHRNLAHPIKSRHFGTRWCRGFCSVRGGVVGAGRIMSSAMAFNLATLLHRAQAMSSDALHRAHAVSSDALHRFQSNVLHPAAAAPTAKRDRAQSAIVSIFVPDHAVLAKPDTSNLLQRTTVDTSFLMTRGLSEELVLSIASYLDAASLCRLQQTSRQWRHHIVMHAPTLWQGLACKELGIDTPSSGVMGYLAAYQTVLEREVRHVTHVRAPYEALEHHCLSEPEDHGIIGMFCDVCYFDDARIGQAIATQRFGAMAMVVVQRPRHVQRFRKASNYVGPINFVPLENPHWPSIELPVVEKCGGFLGYAFDLVRMVPGYDHLKPTVIRTILKNIMVFDTVANATAYMSTASTPAPYVTLDSADRPFDLSFASPLRDSLRCLPLDQKLRRLTRLRENTRHAIAYIQYGR</sequence>
<dbReference type="CDD" id="cd09917">
    <property type="entry name" value="F-box_SF"/>
    <property type="match status" value="1"/>
</dbReference>
<dbReference type="GO" id="GO:0005524">
    <property type="term" value="F:ATP binding"/>
    <property type="evidence" value="ECO:0007669"/>
    <property type="project" value="InterPro"/>
</dbReference>